<dbReference type="InterPro" id="IPR021027">
    <property type="entry name" value="Transposase_put_HTH"/>
</dbReference>
<evidence type="ECO:0000256" key="1">
    <source>
        <dbReference type="ARBA" id="ARBA00008761"/>
    </source>
</evidence>
<gene>
    <name evidence="11" type="ORF">FHR94_002100</name>
</gene>
<keyword evidence="3" id="KW-0815">Transposition</keyword>
<dbReference type="Pfam" id="PF12323">
    <property type="entry name" value="HTH_OrfB_IS605"/>
    <property type="match status" value="1"/>
</dbReference>
<feature type="domain" description="Probable transposase IS891/IS1136/IS1341" evidence="8">
    <location>
        <begin position="173"/>
        <end position="281"/>
    </location>
</feature>
<dbReference type="Proteomes" id="UP000547614">
    <property type="component" value="Unassembled WGS sequence"/>
</dbReference>
<evidence type="ECO:0000256" key="4">
    <source>
        <dbReference type="ARBA" id="ARBA00022723"/>
    </source>
</evidence>
<evidence type="ECO:0000256" key="2">
    <source>
        <dbReference type="ARBA" id="ARBA00011044"/>
    </source>
</evidence>
<comment type="caution">
    <text evidence="11">The sequence shown here is derived from an EMBL/GenBank/DDBJ whole genome shotgun (WGS) entry which is preliminary data.</text>
</comment>
<dbReference type="GO" id="GO:0046872">
    <property type="term" value="F:metal ion binding"/>
    <property type="evidence" value="ECO:0007669"/>
    <property type="project" value="UniProtKB-KW"/>
</dbReference>
<dbReference type="NCBIfam" id="NF040570">
    <property type="entry name" value="guided_TnpB"/>
    <property type="match status" value="1"/>
</dbReference>
<dbReference type="AlphaFoldDB" id="A0A839VBT4"/>
<evidence type="ECO:0000256" key="6">
    <source>
        <dbReference type="ARBA" id="ARBA00023125"/>
    </source>
</evidence>
<dbReference type="NCBIfam" id="TIGR01766">
    <property type="entry name" value="IS200/IS605 family accessory protein TnpB-like domain"/>
    <property type="match status" value="1"/>
</dbReference>
<dbReference type="InterPro" id="IPR001959">
    <property type="entry name" value="Transposase"/>
</dbReference>
<evidence type="ECO:0000259" key="9">
    <source>
        <dbReference type="Pfam" id="PF07282"/>
    </source>
</evidence>
<dbReference type="GO" id="GO:0003677">
    <property type="term" value="F:DNA binding"/>
    <property type="evidence" value="ECO:0007669"/>
    <property type="project" value="UniProtKB-KW"/>
</dbReference>
<keyword evidence="7" id="KW-0233">DNA recombination</keyword>
<comment type="similarity">
    <text evidence="2">In the N-terminal section; belongs to the transposase 2 family.</text>
</comment>
<organism evidence="11 12">
    <name type="scientific">Halomonas cerina</name>
    <dbReference type="NCBI Taxonomy" id="447424"/>
    <lineage>
        <taxon>Bacteria</taxon>
        <taxon>Pseudomonadati</taxon>
        <taxon>Pseudomonadota</taxon>
        <taxon>Gammaproteobacteria</taxon>
        <taxon>Oceanospirillales</taxon>
        <taxon>Halomonadaceae</taxon>
        <taxon>Halomonas</taxon>
    </lineage>
</organism>
<dbReference type="InterPro" id="IPR010095">
    <property type="entry name" value="Cas12f1-like_TNB"/>
</dbReference>
<sequence length="399" mass="45205">MLKATKVRLYPTTEQAAWLNRQFGATRFVYNTGLRIMSHRYRVHGQSLSARYDIKKLLPVAKRSRRYGWLREADSMALQQACLNLDHAFQRFFDPSQKAGYPRFKRKRGKQSSYHCVGVKVGDDWIKVPKLRPINAKVHRQVEGRLKSITLTRTVTGKHYASLLLDTEQVAPEPIQRVEGDKVIGLDMGLSHLAIDSTGRKIPNPRFLKQAQKNLKRKQQALSRKTKGSARRAKARLLVAKAHERVANARNDFQHKLARQIVDDNQVVIVETLKVRNMMQNARLAKHIGDASWHALTAKLDYKAKEQGKHLIRIDPWFASSRTCHVCQHKMDTMPLSARSWDCPACHTHHDRDINAALNIKHQGIVKLKAEGLSVSAHGGLRKSGMSPVAACEVGSPAR</sequence>
<evidence type="ECO:0000259" key="10">
    <source>
        <dbReference type="Pfam" id="PF12323"/>
    </source>
</evidence>
<feature type="domain" description="Cas12f1-like TNB" evidence="9">
    <location>
        <begin position="293"/>
        <end position="360"/>
    </location>
</feature>
<evidence type="ECO:0000313" key="12">
    <source>
        <dbReference type="Proteomes" id="UP000547614"/>
    </source>
</evidence>
<dbReference type="EMBL" id="JACHXP010000009">
    <property type="protein sequence ID" value="MBB3190859.1"/>
    <property type="molecule type" value="Genomic_DNA"/>
</dbReference>
<keyword evidence="12" id="KW-1185">Reference proteome</keyword>
<feature type="domain" description="Transposase putative helix-turn-helix" evidence="10">
    <location>
        <begin position="1"/>
        <end position="44"/>
    </location>
</feature>
<protein>
    <submittedName>
        <fullName evidence="11">Putative transposase</fullName>
    </submittedName>
</protein>
<keyword evidence="4" id="KW-0479">Metal-binding</keyword>
<keyword evidence="5" id="KW-0862">Zinc</keyword>
<evidence type="ECO:0000313" key="11">
    <source>
        <dbReference type="EMBL" id="MBB3190859.1"/>
    </source>
</evidence>
<proteinExistence type="inferred from homology"/>
<dbReference type="InterPro" id="IPR051399">
    <property type="entry name" value="RNA-guided_DNA_endo/Transpos"/>
</dbReference>
<accession>A0A839VBT4</accession>
<dbReference type="Pfam" id="PF01385">
    <property type="entry name" value="OrfB_IS605"/>
    <property type="match status" value="1"/>
</dbReference>
<dbReference type="PANTHER" id="PTHR30405:SF25">
    <property type="entry name" value="RNA-GUIDED DNA ENDONUCLEASE INSQ-RELATED"/>
    <property type="match status" value="1"/>
</dbReference>
<dbReference type="Pfam" id="PF07282">
    <property type="entry name" value="Cas12f1-like_TNB"/>
    <property type="match status" value="1"/>
</dbReference>
<comment type="similarity">
    <text evidence="1">In the C-terminal section; belongs to the transposase 35 family.</text>
</comment>
<dbReference type="GO" id="GO:0032196">
    <property type="term" value="P:transposition"/>
    <property type="evidence" value="ECO:0007669"/>
    <property type="project" value="UniProtKB-KW"/>
</dbReference>
<evidence type="ECO:0000259" key="8">
    <source>
        <dbReference type="Pfam" id="PF01385"/>
    </source>
</evidence>
<dbReference type="PANTHER" id="PTHR30405">
    <property type="entry name" value="TRANSPOSASE"/>
    <property type="match status" value="1"/>
</dbReference>
<evidence type="ECO:0000256" key="5">
    <source>
        <dbReference type="ARBA" id="ARBA00022833"/>
    </source>
</evidence>
<name>A0A839VBT4_9GAMM</name>
<keyword evidence="6" id="KW-0238">DNA-binding</keyword>
<evidence type="ECO:0000256" key="7">
    <source>
        <dbReference type="ARBA" id="ARBA00023172"/>
    </source>
</evidence>
<dbReference type="GO" id="GO:0006310">
    <property type="term" value="P:DNA recombination"/>
    <property type="evidence" value="ECO:0007669"/>
    <property type="project" value="UniProtKB-KW"/>
</dbReference>
<reference evidence="11 12" key="1">
    <citation type="submission" date="2020-08" db="EMBL/GenBank/DDBJ databases">
        <title>Genomic Encyclopedia of Type Strains, Phase III (KMG-III): the genomes of soil and plant-associated and newly described type strains.</title>
        <authorList>
            <person name="Whitman W."/>
        </authorList>
    </citation>
    <scope>NUCLEOTIDE SEQUENCE [LARGE SCALE GENOMIC DNA]</scope>
    <source>
        <strain evidence="11 12">CECT 7282</strain>
    </source>
</reference>
<evidence type="ECO:0000256" key="3">
    <source>
        <dbReference type="ARBA" id="ARBA00022578"/>
    </source>
</evidence>
<dbReference type="RefSeq" id="WP_183325649.1">
    <property type="nucleotide sequence ID" value="NZ_JACHXP010000009.1"/>
</dbReference>